<evidence type="ECO:0000256" key="5">
    <source>
        <dbReference type="ARBA" id="ARBA00023015"/>
    </source>
</evidence>
<feature type="zinc finger region" description="C4-type" evidence="9">
    <location>
        <begin position="4"/>
        <end position="23"/>
    </location>
</feature>
<evidence type="ECO:0000256" key="8">
    <source>
        <dbReference type="PIRSR" id="PIRSR005586-1"/>
    </source>
</evidence>
<dbReference type="SUPFAM" id="SSF57783">
    <property type="entry name" value="Zinc beta-ribbon"/>
    <property type="match status" value="1"/>
</dbReference>
<dbReference type="InterPro" id="IPR006288">
    <property type="entry name" value="TFS"/>
</dbReference>
<dbReference type="Pfam" id="PF01096">
    <property type="entry name" value="Zn_ribbon_TFIIS"/>
    <property type="match status" value="1"/>
</dbReference>
<comment type="caution">
    <text evidence="12">The sequence shown here is derived from an EMBL/GenBank/DDBJ whole genome shotgun (WGS) entry which is preliminary data.</text>
</comment>
<gene>
    <name evidence="12" type="ORF">MBBWO_00980</name>
</gene>
<feature type="binding site" evidence="8">
    <location>
        <position position="70"/>
    </location>
    <ligand>
        <name>Zn(2+)</name>
        <dbReference type="ChEBI" id="CHEBI:29105"/>
        <label>2</label>
    </ligand>
</feature>
<evidence type="ECO:0000256" key="4">
    <source>
        <dbReference type="ARBA" id="ARBA00022833"/>
    </source>
</evidence>
<dbReference type="Gene3D" id="2.20.25.10">
    <property type="match status" value="1"/>
</dbReference>
<dbReference type="InterPro" id="IPR012164">
    <property type="entry name" value="Rpa12/Rpb9/Rpc10/TFS"/>
</dbReference>
<evidence type="ECO:0000313" key="12">
    <source>
        <dbReference type="EMBL" id="PWB86984.1"/>
    </source>
</evidence>
<keyword evidence="4 8" id="KW-0862">Zinc</keyword>
<feature type="binding site" evidence="8">
    <location>
        <position position="95"/>
    </location>
    <ligand>
        <name>Zn(2+)</name>
        <dbReference type="ChEBI" id="CHEBI:29105"/>
        <label>2</label>
    </ligand>
</feature>
<evidence type="ECO:0000256" key="9">
    <source>
        <dbReference type="PIRSR" id="PIRSR005586-2"/>
    </source>
</evidence>
<name>A0A2U1S958_9EURY</name>
<evidence type="ECO:0000256" key="1">
    <source>
        <dbReference type="ARBA" id="ARBA00018272"/>
    </source>
</evidence>
<dbReference type="PIRSF" id="PIRSF005586">
    <property type="entry name" value="RNApol_RpoM"/>
    <property type="match status" value="1"/>
</dbReference>
<evidence type="ECO:0000259" key="11">
    <source>
        <dbReference type="PROSITE" id="PS51133"/>
    </source>
</evidence>
<dbReference type="Proteomes" id="UP000245577">
    <property type="component" value="Unassembled WGS sequence"/>
</dbReference>
<keyword evidence="3 9" id="KW-0863">Zinc-finger</keyword>
<reference evidence="12 13" key="1">
    <citation type="submission" date="2017-03" db="EMBL/GenBank/DDBJ databases">
        <title>Genome sequence of Methanobrevibacter wosei.</title>
        <authorList>
            <person name="Poehlein A."/>
            <person name="Seedorf H."/>
            <person name="Daniel R."/>
        </authorList>
    </citation>
    <scope>NUCLEOTIDE SEQUENCE [LARGE SCALE GENOMIC DNA]</scope>
    <source>
        <strain evidence="12 13">DSM 11979</strain>
    </source>
</reference>
<evidence type="ECO:0000256" key="6">
    <source>
        <dbReference type="ARBA" id="ARBA00032962"/>
    </source>
</evidence>
<dbReference type="PROSITE" id="PS00466">
    <property type="entry name" value="ZF_TFIIS_1"/>
    <property type="match status" value="1"/>
</dbReference>
<dbReference type="CDD" id="cd10511">
    <property type="entry name" value="Zn-ribbon_TFS"/>
    <property type="match status" value="1"/>
</dbReference>
<dbReference type="SMART" id="SM00440">
    <property type="entry name" value="ZnF_C2C2"/>
    <property type="match status" value="1"/>
</dbReference>
<dbReference type="OrthoDB" id="72957at2157"/>
<evidence type="ECO:0000256" key="7">
    <source>
        <dbReference type="PIRNR" id="PIRNR005586"/>
    </source>
</evidence>
<dbReference type="AlphaFoldDB" id="A0A2U1S958"/>
<evidence type="ECO:0000256" key="3">
    <source>
        <dbReference type="ARBA" id="ARBA00022771"/>
    </source>
</evidence>
<dbReference type="RefSeq" id="WP_116668934.1">
    <property type="nucleotide sequence ID" value="NZ_CASEFK010000001.1"/>
</dbReference>
<dbReference type="PROSITE" id="PS51133">
    <property type="entry name" value="ZF_TFIIS_2"/>
    <property type="match status" value="1"/>
</dbReference>
<dbReference type="GO" id="GO:0003899">
    <property type="term" value="F:DNA-directed RNA polymerase activity"/>
    <property type="evidence" value="ECO:0007669"/>
    <property type="project" value="InterPro"/>
</dbReference>
<accession>A0A2U1S958</accession>
<feature type="binding site" evidence="8">
    <location>
        <position position="21"/>
    </location>
    <ligand>
        <name>Zn(2+)</name>
        <dbReference type="ChEBI" id="CHEBI:29105"/>
        <label>1</label>
    </ligand>
</feature>
<organism evidence="12 13">
    <name type="scientific">Methanobrevibacter woesei</name>
    <dbReference type="NCBI Taxonomy" id="190976"/>
    <lineage>
        <taxon>Archaea</taxon>
        <taxon>Methanobacteriati</taxon>
        <taxon>Methanobacteriota</taxon>
        <taxon>Methanomada group</taxon>
        <taxon>Methanobacteria</taxon>
        <taxon>Methanobacteriales</taxon>
        <taxon>Methanobacteriaceae</taxon>
        <taxon>Methanobrevibacter</taxon>
    </lineage>
</organism>
<dbReference type="EMBL" id="MZGU01000002">
    <property type="protein sequence ID" value="PWB86984.1"/>
    <property type="molecule type" value="Genomic_DNA"/>
</dbReference>
<dbReference type="GO" id="GO:0003676">
    <property type="term" value="F:nucleic acid binding"/>
    <property type="evidence" value="ECO:0007669"/>
    <property type="project" value="InterPro"/>
</dbReference>
<feature type="binding site" evidence="8">
    <location>
        <position position="67"/>
    </location>
    <ligand>
        <name>Zn(2+)</name>
        <dbReference type="ChEBI" id="CHEBI:29105"/>
        <label>2</label>
    </ligand>
</feature>
<evidence type="ECO:0000256" key="10">
    <source>
        <dbReference type="RuleBase" id="RU003474"/>
    </source>
</evidence>
<proteinExistence type="inferred from homology"/>
<feature type="binding site" evidence="8">
    <location>
        <position position="4"/>
    </location>
    <ligand>
        <name>Zn(2+)</name>
        <dbReference type="ChEBI" id="CHEBI:29105"/>
        <label>1</label>
    </ligand>
</feature>
<keyword evidence="5" id="KW-0805">Transcription regulation</keyword>
<keyword evidence="2 8" id="KW-0479">Metal-binding</keyword>
<dbReference type="InterPro" id="IPR001222">
    <property type="entry name" value="Znf_TFIIS"/>
</dbReference>
<sequence length="106" mass="11991">MEFCPKCGKILLPDKDGNLKCSCGYEDSISDEEVKEQYSFEGETNPQQEVIVTDKKSTAMPTKKITCYKCGGTEGVWWVLQTRSADEAPTYFIRCTNCGNTWRQSN</sequence>
<dbReference type="PANTHER" id="PTHR11239">
    <property type="entry name" value="DNA-DIRECTED RNA POLYMERASE"/>
    <property type="match status" value="1"/>
</dbReference>
<evidence type="ECO:0000256" key="2">
    <source>
        <dbReference type="ARBA" id="ARBA00022723"/>
    </source>
</evidence>
<feature type="binding site" evidence="8">
    <location>
        <position position="23"/>
    </location>
    <ligand>
        <name>Zn(2+)</name>
        <dbReference type="ChEBI" id="CHEBI:29105"/>
        <label>1</label>
    </ligand>
</feature>
<protein>
    <recommendedName>
        <fullName evidence="1">Transcription factor S</fullName>
    </recommendedName>
    <alternativeName>
        <fullName evidence="6">Transcription elongation factor IIS/RNA polymerase subunit homolog</fullName>
    </alternativeName>
</protein>
<dbReference type="PANTHER" id="PTHR11239:SF12">
    <property type="entry name" value="DNA-DIRECTED RNA POLYMERASE III SUBUNIT RPC10"/>
    <property type="match status" value="1"/>
</dbReference>
<dbReference type="GO" id="GO:0006351">
    <property type="term" value="P:DNA-templated transcription"/>
    <property type="evidence" value="ECO:0007669"/>
    <property type="project" value="InterPro"/>
</dbReference>
<dbReference type="SMART" id="SM00661">
    <property type="entry name" value="RPOL9"/>
    <property type="match status" value="1"/>
</dbReference>
<dbReference type="GO" id="GO:0006355">
    <property type="term" value="P:regulation of DNA-templated transcription"/>
    <property type="evidence" value="ECO:0007669"/>
    <property type="project" value="InterPro"/>
</dbReference>
<feature type="binding site" evidence="8">
    <location>
        <position position="7"/>
    </location>
    <ligand>
        <name>Zn(2+)</name>
        <dbReference type="ChEBI" id="CHEBI:29105"/>
        <label>1</label>
    </ligand>
</feature>
<dbReference type="NCBIfam" id="TIGR01384">
    <property type="entry name" value="TFS_arch"/>
    <property type="match status" value="1"/>
</dbReference>
<keyword evidence="7 10" id="KW-0804">Transcription</keyword>
<keyword evidence="13" id="KW-1185">Reference proteome</keyword>
<dbReference type="InterPro" id="IPR001529">
    <property type="entry name" value="Zn_ribbon_RPB9"/>
</dbReference>
<evidence type="ECO:0000313" key="13">
    <source>
        <dbReference type="Proteomes" id="UP000245577"/>
    </source>
</evidence>
<comment type="similarity">
    <text evidence="7 10">Belongs to the archaeal rpoM/eukaryotic RPA12/RPB9/RPC11 RNA polymerase family.</text>
</comment>
<feature type="domain" description="TFIIS-type" evidence="11">
    <location>
        <begin position="63"/>
        <end position="103"/>
    </location>
</feature>
<feature type="binding site" evidence="8">
    <location>
        <position position="98"/>
    </location>
    <ligand>
        <name>Zn(2+)</name>
        <dbReference type="ChEBI" id="CHEBI:29105"/>
        <label>2</label>
    </ligand>
</feature>
<dbReference type="GO" id="GO:0008270">
    <property type="term" value="F:zinc ion binding"/>
    <property type="evidence" value="ECO:0007669"/>
    <property type="project" value="UniProtKB-KW"/>
</dbReference>